<protein>
    <submittedName>
        <fullName evidence="2">Uncharacterized protein</fullName>
    </submittedName>
</protein>
<evidence type="ECO:0000313" key="2">
    <source>
        <dbReference type="EMBL" id="THU96636.1"/>
    </source>
</evidence>
<feature type="transmembrane region" description="Helical" evidence="1">
    <location>
        <begin position="38"/>
        <end position="65"/>
    </location>
</feature>
<proteinExistence type="predicted"/>
<organism evidence="2 3">
    <name type="scientific">Dendrothele bispora (strain CBS 962.96)</name>
    <dbReference type="NCBI Taxonomy" id="1314807"/>
    <lineage>
        <taxon>Eukaryota</taxon>
        <taxon>Fungi</taxon>
        <taxon>Dikarya</taxon>
        <taxon>Basidiomycota</taxon>
        <taxon>Agaricomycotina</taxon>
        <taxon>Agaricomycetes</taxon>
        <taxon>Agaricomycetidae</taxon>
        <taxon>Agaricales</taxon>
        <taxon>Agaricales incertae sedis</taxon>
        <taxon>Dendrothele</taxon>
    </lineage>
</organism>
<evidence type="ECO:0000256" key="1">
    <source>
        <dbReference type="SAM" id="Phobius"/>
    </source>
</evidence>
<gene>
    <name evidence="2" type="ORF">K435DRAFT_89631</name>
</gene>
<name>A0A4S8M3A6_DENBC</name>
<dbReference type="EMBL" id="ML179172">
    <property type="protein sequence ID" value="THU96636.1"/>
    <property type="molecule type" value="Genomic_DNA"/>
</dbReference>
<accession>A0A4S8M3A6</accession>
<reference evidence="2 3" key="1">
    <citation type="journal article" date="2019" name="Nat. Ecol. Evol.">
        <title>Megaphylogeny resolves global patterns of mushroom evolution.</title>
        <authorList>
            <person name="Varga T."/>
            <person name="Krizsan K."/>
            <person name="Foldi C."/>
            <person name="Dima B."/>
            <person name="Sanchez-Garcia M."/>
            <person name="Sanchez-Ramirez S."/>
            <person name="Szollosi G.J."/>
            <person name="Szarkandi J.G."/>
            <person name="Papp V."/>
            <person name="Albert L."/>
            <person name="Andreopoulos W."/>
            <person name="Angelini C."/>
            <person name="Antonin V."/>
            <person name="Barry K.W."/>
            <person name="Bougher N.L."/>
            <person name="Buchanan P."/>
            <person name="Buyck B."/>
            <person name="Bense V."/>
            <person name="Catcheside P."/>
            <person name="Chovatia M."/>
            <person name="Cooper J."/>
            <person name="Damon W."/>
            <person name="Desjardin D."/>
            <person name="Finy P."/>
            <person name="Geml J."/>
            <person name="Haridas S."/>
            <person name="Hughes K."/>
            <person name="Justo A."/>
            <person name="Karasinski D."/>
            <person name="Kautmanova I."/>
            <person name="Kiss B."/>
            <person name="Kocsube S."/>
            <person name="Kotiranta H."/>
            <person name="LaButti K.M."/>
            <person name="Lechner B.E."/>
            <person name="Liimatainen K."/>
            <person name="Lipzen A."/>
            <person name="Lukacs Z."/>
            <person name="Mihaltcheva S."/>
            <person name="Morgado L.N."/>
            <person name="Niskanen T."/>
            <person name="Noordeloos M.E."/>
            <person name="Ohm R.A."/>
            <person name="Ortiz-Santana B."/>
            <person name="Ovrebo C."/>
            <person name="Racz N."/>
            <person name="Riley R."/>
            <person name="Savchenko A."/>
            <person name="Shiryaev A."/>
            <person name="Soop K."/>
            <person name="Spirin V."/>
            <person name="Szebenyi C."/>
            <person name="Tomsovsky M."/>
            <person name="Tulloss R.E."/>
            <person name="Uehling J."/>
            <person name="Grigoriev I.V."/>
            <person name="Vagvolgyi C."/>
            <person name="Papp T."/>
            <person name="Martin F.M."/>
            <person name="Miettinen O."/>
            <person name="Hibbett D.S."/>
            <person name="Nagy L.G."/>
        </authorList>
    </citation>
    <scope>NUCLEOTIDE SEQUENCE [LARGE SCALE GENOMIC DNA]</scope>
    <source>
        <strain evidence="2 3">CBS 962.96</strain>
    </source>
</reference>
<evidence type="ECO:0000313" key="3">
    <source>
        <dbReference type="Proteomes" id="UP000297245"/>
    </source>
</evidence>
<keyword evidence="1" id="KW-0812">Transmembrane</keyword>
<keyword evidence="3" id="KW-1185">Reference proteome</keyword>
<keyword evidence="1" id="KW-0472">Membrane</keyword>
<dbReference type="AlphaFoldDB" id="A0A4S8M3A6"/>
<keyword evidence="1" id="KW-1133">Transmembrane helix</keyword>
<sequence>MFLLEGRSCTSSVLVIAESLHFPRSSNGLNSGGELHSAFFLGPLLLVLFPITIFSLSFFAPPLYFEMSCFNISNKRNPQSPLPPFHIFLNRRLVHPKVTYNSFNG</sequence>
<dbReference type="Proteomes" id="UP000297245">
    <property type="component" value="Unassembled WGS sequence"/>
</dbReference>